<feature type="domain" description="HNH nuclease" evidence="3">
    <location>
        <begin position="379"/>
        <end position="431"/>
    </location>
</feature>
<dbReference type="CDD" id="cd00085">
    <property type="entry name" value="HNHc"/>
    <property type="match status" value="1"/>
</dbReference>
<gene>
    <name evidence="4" type="ORF">HCR76_03630</name>
</gene>
<protein>
    <submittedName>
        <fullName evidence="4">DUF222 domain-containing protein</fullName>
    </submittedName>
</protein>
<dbReference type="Pfam" id="PF01844">
    <property type="entry name" value="HNH"/>
    <property type="match status" value="1"/>
</dbReference>
<dbReference type="InterPro" id="IPR002711">
    <property type="entry name" value="HNH"/>
</dbReference>
<accession>A0ABX6YKJ2</accession>
<feature type="compositionally biased region" description="Basic residues" evidence="2">
    <location>
        <begin position="465"/>
        <end position="485"/>
    </location>
</feature>
<evidence type="ECO:0000256" key="2">
    <source>
        <dbReference type="SAM" id="MobiDB-lite"/>
    </source>
</evidence>
<comment type="similarity">
    <text evidence="1">Belongs to the Rv1128c/1148c/1588c/1702c/1945/3466 family.</text>
</comment>
<feature type="region of interest" description="Disordered" evidence="2">
    <location>
        <begin position="460"/>
        <end position="497"/>
    </location>
</feature>
<evidence type="ECO:0000256" key="1">
    <source>
        <dbReference type="ARBA" id="ARBA00023450"/>
    </source>
</evidence>
<sequence length="497" mass="53467">MEKPIGHSIKAVAGIASAAASRVLETLPRSAAAASDDALLETVAALGELGRAQQTALALVASEVATRSVKLDGAQTLASRNGQRDAIGLLQSTARISHGAARRALAYGDAISVDSSVSGAPLPPRWSHIAEAAFAGTIDAEAATPIIRSLEEVRLSADPEMLDAAEDGMMRIASQSTPEYSTQQMRVWKEALDPDGARPREKAQRQARFFRIGQVNDQGMTPIRGLLTPDAAARLNAAVSTHTNPRARVIFRPATERDNTAASHDINDNDAARVGAHDLDPRTRGQKLHDIVDGLIGSGHRASVTGAGSRRAQTEVIVTTTLDELRNGSGVGWANGADEPLGPITTERILCDEGYRRMLLGDNGEALWLGHTQRAFSPQQKLAIAARDETCAWPECDMPADWCEVHHAKHWSQGGPTDIDDGLLLCSAHHHMLHAQNWVISMQDGIPYLTPPAFMRLTGEPIRLGRNRPRQVSRTRRTRRRRRGTARAGGADPPDSS</sequence>
<dbReference type="RefSeq" id="WP_166988317.1">
    <property type="nucleotide sequence ID" value="NZ_CP061169.1"/>
</dbReference>
<dbReference type="Gene3D" id="1.10.30.50">
    <property type="match status" value="1"/>
</dbReference>
<dbReference type="InterPro" id="IPR003615">
    <property type="entry name" value="HNH_nuc"/>
</dbReference>
<dbReference type="Proteomes" id="UP000662814">
    <property type="component" value="Chromosome"/>
</dbReference>
<proteinExistence type="inferred from homology"/>
<evidence type="ECO:0000313" key="4">
    <source>
        <dbReference type="EMBL" id="QPZ39175.1"/>
    </source>
</evidence>
<dbReference type="EMBL" id="CP061169">
    <property type="protein sequence ID" value="QPZ39175.1"/>
    <property type="molecule type" value="Genomic_DNA"/>
</dbReference>
<dbReference type="Pfam" id="PF02720">
    <property type="entry name" value="DUF222"/>
    <property type="match status" value="1"/>
</dbReference>
<name>A0ABX6YKJ2_9MICO</name>
<reference evidence="4 5" key="1">
    <citation type="submission" date="2020-12" db="EMBL/GenBank/DDBJ databases">
        <title>Microbacterium sp. HY060.</title>
        <authorList>
            <person name="Zhou J."/>
        </authorList>
    </citation>
    <scope>NUCLEOTIDE SEQUENCE [LARGE SCALE GENOMIC DNA]</scope>
    <source>
        <strain evidence="4 5">HY60</strain>
    </source>
</reference>
<evidence type="ECO:0000259" key="3">
    <source>
        <dbReference type="SMART" id="SM00507"/>
    </source>
</evidence>
<organism evidence="4 5">
    <name type="scientific">Paramicrobacterium chengjingii</name>
    <dbReference type="NCBI Taxonomy" id="2769067"/>
    <lineage>
        <taxon>Bacteria</taxon>
        <taxon>Bacillati</taxon>
        <taxon>Actinomycetota</taxon>
        <taxon>Actinomycetes</taxon>
        <taxon>Micrococcales</taxon>
        <taxon>Microbacteriaceae</taxon>
        <taxon>Paramicrobacterium</taxon>
    </lineage>
</organism>
<dbReference type="SMART" id="SM00507">
    <property type="entry name" value="HNHc"/>
    <property type="match status" value="1"/>
</dbReference>
<keyword evidence="5" id="KW-1185">Reference proteome</keyword>
<dbReference type="InterPro" id="IPR003870">
    <property type="entry name" value="DUF222"/>
</dbReference>
<evidence type="ECO:0000313" key="5">
    <source>
        <dbReference type="Proteomes" id="UP000662814"/>
    </source>
</evidence>